<dbReference type="PANTHER" id="PTHR47447:SF28">
    <property type="entry name" value="PENTACOTRIPEPTIDE-REPEAT REGION OF PRORP DOMAIN-CONTAINING PROTEIN"/>
    <property type="match status" value="1"/>
</dbReference>
<organism evidence="4 5">
    <name type="scientific">Prunus yedoensis var. nudiflora</name>
    <dbReference type="NCBI Taxonomy" id="2094558"/>
    <lineage>
        <taxon>Eukaryota</taxon>
        <taxon>Viridiplantae</taxon>
        <taxon>Streptophyta</taxon>
        <taxon>Embryophyta</taxon>
        <taxon>Tracheophyta</taxon>
        <taxon>Spermatophyta</taxon>
        <taxon>Magnoliopsida</taxon>
        <taxon>eudicotyledons</taxon>
        <taxon>Gunneridae</taxon>
        <taxon>Pentapetalae</taxon>
        <taxon>rosids</taxon>
        <taxon>fabids</taxon>
        <taxon>Rosales</taxon>
        <taxon>Rosaceae</taxon>
        <taxon>Amygdaloideae</taxon>
        <taxon>Amygdaleae</taxon>
        <taxon>Prunus</taxon>
    </lineage>
</organism>
<dbReference type="AlphaFoldDB" id="A0A314XVK3"/>
<feature type="repeat" description="PPR" evidence="3">
    <location>
        <begin position="19"/>
        <end position="53"/>
    </location>
</feature>
<dbReference type="Pfam" id="PF12854">
    <property type="entry name" value="PPR_1"/>
    <property type="match status" value="1"/>
</dbReference>
<keyword evidence="2" id="KW-0677">Repeat</keyword>
<dbReference type="SUPFAM" id="SSF48452">
    <property type="entry name" value="TPR-like"/>
    <property type="match status" value="1"/>
</dbReference>
<evidence type="ECO:0000256" key="2">
    <source>
        <dbReference type="ARBA" id="ARBA00022737"/>
    </source>
</evidence>
<dbReference type="Gene3D" id="1.25.40.10">
    <property type="entry name" value="Tetratricopeptide repeat domain"/>
    <property type="match status" value="2"/>
</dbReference>
<feature type="repeat" description="PPR" evidence="3">
    <location>
        <begin position="192"/>
        <end position="226"/>
    </location>
</feature>
<reference evidence="4 5" key="1">
    <citation type="submission" date="2018-02" db="EMBL/GenBank/DDBJ databases">
        <title>Draft genome of wild Prunus yedoensis var. nudiflora.</title>
        <authorList>
            <person name="Baek S."/>
            <person name="Kim J.-H."/>
            <person name="Choi K."/>
            <person name="Kim G.-B."/>
            <person name="Cho A."/>
            <person name="Jang H."/>
            <person name="Shin C.-H."/>
            <person name="Yu H.-J."/>
            <person name="Mun J.-H."/>
        </authorList>
    </citation>
    <scope>NUCLEOTIDE SEQUENCE [LARGE SCALE GENOMIC DNA]</scope>
    <source>
        <strain evidence="5">cv. Jeju island</strain>
        <tissue evidence="4">Leaf</tissue>
    </source>
</reference>
<dbReference type="PROSITE" id="PS51375">
    <property type="entry name" value="PPR"/>
    <property type="match status" value="4"/>
</dbReference>
<evidence type="ECO:0000313" key="4">
    <source>
        <dbReference type="EMBL" id="PQP95377.1"/>
    </source>
</evidence>
<dbReference type="InterPro" id="IPR011990">
    <property type="entry name" value="TPR-like_helical_dom_sf"/>
</dbReference>
<sequence length="238" mass="26996">MENAMEIWKEIKGKGFKPDLLLYGTIIWGLCSQNKLEESELVFSEMKGCGSTPNHFIYTTLMDAYFKAGKTKEALNLLQEMLDNGIEFTVVTYCALIDGLCKKGLLQEAINYFRRMPDIGLEPNVAVFTALIDAWKSSRSFERVEKRMREMGMELDLYAVYFLDLGSFSLWSGTASAKILLDEMIGKGILPDEILCICLLRKYYKLGYLDEAFELQTEMVNKGLITGTCDYAVPNART</sequence>
<dbReference type="Pfam" id="PF13041">
    <property type="entry name" value="PPR_2"/>
    <property type="match status" value="1"/>
</dbReference>
<accession>A0A314XVK3</accession>
<evidence type="ECO:0000256" key="1">
    <source>
        <dbReference type="ARBA" id="ARBA00007626"/>
    </source>
</evidence>
<comment type="similarity">
    <text evidence="1">Belongs to the PPR family. P subfamily.</text>
</comment>
<feature type="repeat" description="PPR" evidence="3">
    <location>
        <begin position="54"/>
        <end position="88"/>
    </location>
</feature>
<dbReference type="Proteomes" id="UP000250321">
    <property type="component" value="Unassembled WGS sequence"/>
</dbReference>
<proteinExistence type="inferred from homology"/>
<name>A0A314XVK3_PRUYE</name>
<dbReference type="InterPro" id="IPR002885">
    <property type="entry name" value="PPR_rpt"/>
</dbReference>
<feature type="repeat" description="PPR" evidence="3">
    <location>
        <begin position="89"/>
        <end position="123"/>
    </location>
</feature>
<dbReference type="NCBIfam" id="TIGR00756">
    <property type="entry name" value="PPR"/>
    <property type="match status" value="3"/>
</dbReference>
<dbReference type="EMBL" id="PJQY01002246">
    <property type="protein sequence ID" value="PQP95377.1"/>
    <property type="molecule type" value="Genomic_DNA"/>
</dbReference>
<dbReference type="Pfam" id="PF01535">
    <property type="entry name" value="PPR"/>
    <property type="match status" value="1"/>
</dbReference>
<evidence type="ECO:0000313" key="5">
    <source>
        <dbReference type="Proteomes" id="UP000250321"/>
    </source>
</evidence>
<comment type="caution">
    <text evidence="4">The sequence shown here is derived from an EMBL/GenBank/DDBJ whole genome shotgun (WGS) entry which is preliminary data.</text>
</comment>
<protein>
    <submittedName>
        <fullName evidence="4">Putative pentatricopeptide repeat-containing protein</fullName>
    </submittedName>
</protein>
<gene>
    <name evidence="4" type="ORF">Pyn_27238</name>
</gene>
<keyword evidence="5" id="KW-1185">Reference proteome</keyword>
<evidence type="ECO:0000256" key="3">
    <source>
        <dbReference type="PROSITE-ProRule" id="PRU00708"/>
    </source>
</evidence>
<dbReference type="PANTHER" id="PTHR47447">
    <property type="entry name" value="OS03G0856100 PROTEIN"/>
    <property type="match status" value="1"/>
</dbReference>
<dbReference type="OrthoDB" id="185373at2759"/>